<dbReference type="EMBL" id="CAJVQB010001715">
    <property type="protein sequence ID" value="CAG8547435.1"/>
    <property type="molecule type" value="Genomic_DNA"/>
</dbReference>
<sequence>SAAYHWVTGTILFSATTSLWFANRDTKKLNQEYYNNAYCVPKLRYNIRMMMKIHRKHQNINDDRSSLHTPE</sequence>
<feature type="transmembrane region" description="Helical" evidence="1">
    <location>
        <begin position="6"/>
        <end position="22"/>
    </location>
</feature>
<comment type="caution">
    <text evidence="2">The sequence shown here is derived from an EMBL/GenBank/DDBJ whole genome shotgun (WGS) entry which is preliminary data.</text>
</comment>
<evidence type="ECO:0000313" key="2">
    <source>
        <dbReference type="EMBL" id="CAG8547435.1"/>
    </source>
</evidence>
<keyword evidence="1" id="KW-0472">Membrane</keyword>
<organism evidence="2 3">
    <name type="scientific">Gigaspora margarita</name>
    <dbReference type="NCBI Taxonomy" id="4874"/>
    <lineage>
        <taxon>Eukaryota</taxon>
        <taxon>Fungi</taxon>
        <taxon>Fungi incertae sedis</taxon>
        <taxon>Mucoromycota</taxon>
        <taxon>Glomeromycotina</taxon>
        <taxon>Glomeromycetes</taxon>
        <taxon>Diversisporales</taxon>
        <taxon>Gigasporaceae</taxon>
        <taxon>Gigaspora</taxon>
    </lineage>
</organism>
<dbReference type="Proteomes" id="UP000789901">
    <property type="component" value="Unassembled WGS sequence"/>
</dbReference>
<feature type="non-terminal residue" evidence="2">
    <location>
        <position position="1"/>
    </location>
</feature>
<proteinExistence type="predicted"/>
<keyword evidence="1" id="KW-0812">Transmembrane</keyword>
<gene>
    <name evidence="2" type="ORF">GMARGA_LOCUS4388</name>
</gene>
<protein>
    <submittedName>
        <fullName evidence="2">42635_t:CDS:1</fullName>
    </submittedName>
</protein>
<keyword evidence="1" id="KW-1133">Transmembrane helix</keyword>
<evidence type="ECO:0000313" key="3">
    <source>
        <dbReference type="Proteomes" id="UP000789901"/>
    </source>
</evidence>
<keyword evidence="3" id="KW-1185">Reference proteome</keyword>
<reference evidence="2 3" key="1">
    <citation type="submission" date="2021-06" db="EMBL/GenBank/DDBJ databases">
        <authorList>
            <person name="Kallberg Y."/>
            <person name="Tangrot J."/>
            <person name="Rosling A."/>
        </authorList>
    </citation>
    <scope>NUCLEOTIDE SEQUENCE [LARGE SCALE GENOMIC DNA]</scope>
    <source>
        <strain evidence="2 3">120-4 pot B 10/14</strain>
    </source>
</reference>
<evidence type="ECO:0000256" key="1">
    <source>
        <dbReference type="SAM" id="Phobius"/>
    </source>
</evidence>
<name>A0ABN7UA59_GIGMA</name>
<accession>A0ABN7UA59</accession>